<dbReference type="Pfam" id="PF01590">
    <property type="entry name" value="GAF"/>
    <property type="match status" value="1"/>
</dbReference>
<gene>
    <name evidence="8" type="ORF">DVB73_12985</name>
</gene>
<protein>
    <submittedName>
        <fullName evidence="8">Sigma-54-dependent Fis family transcriptional regulator</fullName>
    </submittedName>
</protein>
<dbReference type="GO" id="GO:0006355">
    <property type="term" value="P:regulation of DNA-templated transcription"/>
    <property type="evidence" value="ECO:0007669"/>
    <property type="project" value="InterPro"/>
</dbReference>
<dbReference type="Pfam" id="PF02954">
    <property type="entry name" value="HTH_8"/>
    <property type="match status" value="1"/>
</dbReference>
<dbReference type="InterPro" id="IPR003018">
    <property type="entry name" value="GAF"/>
</dbReference>
<dbReference type="GeneID" id="49614331"/>
<dbReference type="Pfam" id="PF13426">
    <property type="entry name" value="PAS_9"/>
    <property type="match status" value="1"/>
</dbReference>
<sequence>MQNNHFSRHAQQVHTVARGEAGSDPSIARSWLRCLEDYHLDPSVIEAPVVLEHGRLLESRERLHQVLAIASGEMNSLHQQLSGSGHAVLLTDARGVILNCVTAPSERRIFERAGLWLGADWSEASEGTNGIGTCLVERQALTIHQDEHFRGRHTGLTCSASPVFDPHGELLAVLDVSSARPDVSRQSQFHTMALVNLSAKMIESCYFLRHFEQQWLLRFHLQAESVGLFSEGLLAFDGDGRICAANQSALNLLGSIRGGVLGKPLERLFACSHDELFNRAMPDGSTAWPLHTRDGRQVFASVRGQPRTPLWSVSASLPRLRPQAEPGICLLDPALQNDFRRAVRVFERDVPLLLRGETGCGKEAFAQAVHQASQRRGKPFVAVNCASIPESLIESELFGYRGGSFTGARKEGMRGKLLQADGGTLLLDEIGDMPLALQTRLLRVLEERQVVPIGGEAQAVDVRIVSATHRDLLERVEQGSFREDLYYRLNGLEVALPAVRERSDKDQLLDFLLRQEAQGQTIELQPKARQALLDFAWPGNVRQMRNVLRTLVALCEHNCITFADLPAVILNHAGEGFALDRRQAGSHRPTGAFPVGVGLPATGPVLLEDAERQTLLSVLEAKHWHLTRVAEHLGISRNTLYRKLRKHGIARGV</sequence>
<dbReference type="PROSITE" id="PS00676">
    <property type="entry name" value="SIGMA54_INTERACT_2"/>
    <property type="match status" value="1"/>
</dbReference>
<reference evidence="8 9" key="1">
    <citation type="submission" date="2018-07" db="EMBL/GenBank/DDBJ databases">
        <title>Complete genome sequence of a Pseudomonas plecoglossicida strain pathogenic to the marine fish, Larimichthys crocea.</title>
        <authorList>
            <person name="Tao Z."/>
        </authorList>
    </citation>
    <scope>NUCLEOTIDE SEQUENCE [LARGE SCALE GENOMIC DNA]</scope>
    <source>
        <strain evidence="8 9">XSDHY-P</strain>
    </source>
</reference>
<dbReference type="InterPro" id="IPR002078">
    <property type="entry name" value="Sigma_54_int"/>
</dbReference>
<dbReference type="PROSITE" id="PS50045">
    <property type="entry name" value="SIGMA54_INTERACT_4"/>
    <property type="match status" value="1"/>
</dbReference>
<accession>A0AAD0VU03</accession>
<keyword evidence="5" id="KW-0804">Transcription</keyword>
<dbReference type="CDD" id="cd00130">
    <property type="entry name" value="PAS"/>
    <property type="match status" value="1"/>
</dbReference>
<dbReference type="SUPFAM" id="SSF46689">
    <property type="entry name" value="Homeodomain-like"/>
    <property type="match status" value="1"/>
</dbReference>
<dbReference type="Gene3D" id="1.10.10.60">
    <property type="entry name" value="Homeodomain-like"/>
    <property type="match status" value="1"/>
</dbReference>
<evidence type="ECO:0000259" key="7">
    <source>
        <dbReference type="PROSITE" id="PS50045"/>
    </source>
</evidence>
<keyword evidence="3" id="KW-0805">Transcription regulation</keyword>
<dbReference type="SUPFAM" id="SSF52540">
    <property type="entry name" value="P-loop containing nucleoside triphosphate hydrolases"/>
    <property type="match status" value="1"/>
</dbReference>
<dbReference type="Pfam" id="PF00158">
    <property type="entry name" value="Sigma54_activat"/>
    <property type="match status" value="1"/>
</dbReference>
<dbReference type="SUPFAM" id="SSF55785">
    <property type="entry name" value="PYP-like sensor domain (PAS domain)"/>
    <property type="match status" value="1"/>
</dbReference>
<dbReference type="AlphaFoldDB" id="A0AAD0VU03"/>
<feature type="compositionally biased region" description="Polar residues" evidence="6">
    <location>
        <begin position="1"/>
        <end position="14"/>
    </location>
</feature>
<organism evidence="8 9">
    <name type="scientific">Pseudomonas plecoglossicida</name>
    <dbReference type="NCBI Taxonomy" id="70775"/>
    <lineage>
        <taxon>Bacteria</taxon>
        <taxon>Pseudomonadati</taxon>
        <taxon>Pseudomonadota</taxon>
        <taxon>Gammaproteobacteria</taxon>
        <taxon>Pseudomonadales</taxon>
        <taxon>Pseudomonadaceae</taxon>
        <taxon>Pseudomonas</taxon>
    </lineage>
</organism>
<evidence type="ECO:0000256" key="3">
    <source>
        <dbReference type="ARBA" id="ARBA00023015"/>
    </source>
</evidence>
<dbReference type="InterPro" id="IPR009057">
    <property type="entry name" value="Homeodomain-like_sf"/>
</dbReference>
<evidence type="ECO:0000256" key="2">
    <source>
        <dbReference type="ARBA" id="ARBA00022840"/>
    </source>
</evidence>
<dbReference type="RefSeq" id="WP_016393453.1">
    <property type="nucleotide sequence ID" value="NZ_BSOM01000027.1"/>
</dbReference>
<evidence type="ECO:0000256" key="1">
    <source>
        <dbReference type="ARBA" id="ARBA00022741"/>
    </source>
</evidence>
<dbReference type="InterPro" id="IPR000014">
    <property type="entry name" value="PAS"/>
</dbReference>
<evidence type="ECO:0000313" key="9">
    <source>
        <dbReference type="Proteomes" id="UP000256503"/>
    </source>
</evidence>
<evidence type="ECO:0000256" key="4">
    <source>
        <dbReference type="ARBA" id="ARBA00023125"/>
    </source>
</evidence>
<proteinExistence type="predicted"/>
<dbReference type="EMBL" id="CP031146">
    <property type="protein sequence ID" value="AXM96630.1"/>
    <property type="molecule type" value="Genomic_DNA"/>
</dbReference>
<keyword evidence="4" id="KW-0238">DNA-binding</keyword>
<dbReference type="InterPro" id="IPR035965">
    <property type="entry name" value="PAS-like_dom_sf"/>
</dbReference>
<dbReference type="InterPro" id="IPR058031">
    <property type="entry name" value="AAA_lid_NorR"/>
</dbReference>
<name>A0AAD0VU03_PSEDL</name>
<dbReference type="PANTHER" id="PTHR32071">
    <property type="entry name" value="TRANSCRIPTIONAL REGULATORY PROTEIN"/>
    <property type="match status" value="1"/>
</dbReference>
<keyword evidence="2" id="KW-0067">ATP-binding</keyword>
<dbReference type="GO" id="GO:0005524">
    <property type="term" value="F:ATP binding"/>
    <property type="evidence" value="ECO:0007669"/>
    <property type="project" value="UniProtKB-KW"/>
</dbReference>
<dbReference type="Gene3D" id="3.30.450.40">
    <property type="match status" value="1"/>
</dbReference>
<dbReference type="PRINTS" id="PR01590">
    <property type="entry name" value="HTHFIS"/>
</dbReference>
<keyword evidence="1" id="KW-0547">Nucleotide-binding</keyword>
<dbReference type="Gene3D" id="3.40.50.300">
    <property type="entry name" value="P-loop containing nucleotide triphosphate hydrolases"/>
    <property type="match status" value="1"/>
</dbReference>
<dbReference type="InterPro" id="IPR003593">
    <property type="entry name" value="AAA+_ATPase"/>
</dbReference>
<dbReference type="InterPro" id="IPR025943">
    <property type="entry name" value="Sigma_54_int_dom_ATP-bd_2"/>
</dbReference>
<evidence type="ECO:0000256" key="6">
    <source>
        <dbReference type="SAM" id="MobiDB-lite"/>
    </source>
</evidence>
<dbReference type="Gene3D" id="1.10.8.60">
    <property type="match status" value="1"/>
</dbReference>
<feature type="domain" description="Sigma-54 factor interaction" evidence="7">
    <location>
        <begin position="328"/>
        <end position="553"/>
    </location>
</feature>
<dbReference type="Pfam" id="PF25601">
    <property type="entry name" value="AAA_lid_14"/>
    <property type="match status" value="1"/>
</dbReference>
<dbReference type="SMART" id="SM00382">
    <property type="entry name" value="AAA"/>
    <property type="match status" value="1"/>
</dbReference>
<dbReference type="Gene3D" id="3.30.450.20">
    <property type="entry name" value="PAS domain"/>
    <property type="match status" value="1"/>
</dbReference>
<dbReference type="GO" id="GO:0043565">
    <property type="term" value="F:sequence-specific DNA binding"/>
    <property type="evidence" value="ECO:0007669"/>
    <property type="project" value="InterPro"/>
</dbReference>
<dbReference type="FunFam" id="3.40.50.300:FF:000006">
    <property type="entry name" value="DNA-binding transcriptional regulator NtrC"/>
    <property type="match status" value="1"/>
</dbReference>
<dbReference type="InterPro" id="IPR029016">
    <property type="entry name" value="GAF-like_dom_sf"/>
</dbReference>
<dbReference type="Proteomes" id="UP000256503">
    <property type="component" value="Chromosome"/>
</dbReference>
<evidence type="ECO:0000256" key="5">
    <source>
        <dbReference type="ARBA" id="ARBA00023163"/>
    </source>
</evidence>
<dbReference type="PANTHER" id="PTHR32071:SF77">
    <property type="entry name" value="TRANSCRIPTIONAL REGULATORY PROTEIN"/>
    <property type="match status" value="1"/>
</dbReference>
<dbReference type="SUPFAM" id="SSF55781">
    <property type="entry name" value="GAF domain-like"/>
    <property type="match status" value="1"/>
</dbReference>
<dbReference type="InterPro" id="IPR027417">
    <property type="entry name" value="P-loop_NTPase"/>
</dbReference>
<dbReference type="InterPro" id="IPR002197">
    <property type="entry name" value="HTH_Fis"/>
</dbReference>
<feature type="region of interest" description="Disordered" evidence="6">
    <location>
        <begin position="1"/>
        <end position="23"/>
    </location>
</feature>
<evidence type="ECO:0000313" key="8">
    <source>
        <dbReference type="EMBL" id="AXM96630.1"/>
    </source>
</evidence>
<dbReference type="CDD" id="cd00009">
    <property type="entry name" value="AAA"/>
    <property type="match status" value="1"/>
</dbReference>